<evidence type="ECO:0000256" key="1">
    <source>
        <dbReference type="SAM" id="MobiDB-lite"/>
    </source>
</evidence>
<accession>A0AAW2IYQ9</accession>
<name>A0AAW2IYQ9_9LAMI</name>
<gene>
    <name evidence="2" type="ORF">Sangu_2705900</name>
</gene>
<dbReference type="AlphaFoldDB" id="A0AAW2IYQ9"/>
<feature type="region of interest" description="Disordered" evidence="1">
    <location>
        <begin position="1"/>
        <end position="64"/>
    </location>
</feature>
<evidence type="ECO:0000313" key="2">
    <source>
        <dbReference type="EMBL" id="KAL0287111.1"/>
    </source>
</evidence>
<protein>
    <submittedName>
        <fullName evidence="2">Uncharacterized protein</fullName>
    </submittedName>
</protein>
<organism evidence="2">
    <name type="scientific">Sesamum angustifolium</name>
    <dbReference type="NCBI Taxonomy" id="2727405"/>
    <lineage>
        <taxon>Eukaryota</taxon>
        <taxon>Viridiplantae</taxon>
        <taxon>Streptophyta</taxon>
        <taxon>Embryophyta</taxon>
        <taxon>Tracheophyta</taxon>
        <taxon>Spermatophyta</taxon>
        <taxon>Magnoliopsida</taxon>
        <taxon>eudicotyledons</taxon>
        <taxon>Gunneridae</taxon>
        <taxon>Pentapetalae</taxon>
        <taxon>asterids</taxon>
        <taxon>lamiids</taxon>
        <taxon>Lamiales</taxon>
        <taxon>Pedaliaceae</taxon>
        <taxon>Sesamum</taxon>
    </lineage>
</organism>
<comment type="caution">
    <text evidence="2">The sequence shown here is derived from an EMBL/GenBank/DDBJ whole genome shotgun (WGS) entry which is preliminary data.</text>
</comment>
<reference evidence="2" key="2">
    <citation type="journal article" date="2024" name="Plant">
        <title>Genomic evolution and insights into agronomic trait innovations of Sesamum species.</title>
        <authorList>
            <person name="Miao H."/>
            <person name="Wang L."/>
            <person name="Qu L."/>
            <person name="Liu H."/>
            <person name="Sun Y."/>
            <person name="Le M."/>
            <person name="Wang Q."/>
            <person name="Wei S."/>
            <person name="Zheng Y."/>
            <person name="Lin W."/>
            <person name="Duan Y."/>
            <person name="Cao H."/>
            <person name="Xiong S."/>
            <person name="Wang X."/>
            <person name="Wei L."/>
            <person name="Li C."/>
            <person name="Ma Q."/>
            <person name="Ju M."/>
            <person name="Zhao R."/>
            <person name="Li G."/>
            <person name="Mu C."/>
            <person name="Tian Q."/>
            <person name="Mei H."/>
            <person name="Zhang T."/>
            <person name="Gao T."/>
            <person name="Zhang H."/>
        </authorList>
    </citation>
    <scope>NUCLEOTIDE SEQUENCE</scope>
    <source>
        <strain evidence="2">G01</strain>
    </source>
</reference>
<reference evidence="2" key="1">
    <citation type="submission" date="2020-06" db="EMBL/GenBank/DDBJ databases">
        <authorList>
            <person name="Li T."/>
            <person name="Hu X."/>
            <person name="Zhang T."/>
            <person name="Song X."/>
            <person name="Zhang H."/>
            <person name="Dai N."/>
            <person name="Sheng W."/>
            <person name="Hou X."/>
            <person name="Wei L."/>
        </authorList>
    </citation>
    <scope>NUCLEOTIDE SEQUENCE</scope>
    <source>
        <strain evidence="2">G01</strain>
        <tissue evidence="2">Leaf</tissue>
    </source>
</reference>
<proteinExistence type="predicted"/>
<sequence length="91" mass="9824">MKEFSTRAGPKGGRGGLHLEAPPRAQLVTSRHHLEHRPQRARGSASSPATNLEAVPRARFSPRGGFKLEAPRALTSRHCLELKAPKAGLVT</sequence>
<dbReference type="EMBL" id="JACGWK010001501">
    <property type="protein sequence ID" value="KAL0287111.1"/>
    <property type="molecule type" value="Genomic_DNA"/>
</dbReference>